<dbReference type="EMBL" id="FOIM01000032">
    <property type="protein sequence ID" value="SEU11265.1"/>
    <property type="molecule type" value="Genomic_DNA"/>
</dbReference>
<dbReference type="Gene3D" id="3.20.20.120">
    <property type="entry name" value="Enolase-like C-terminal domain"/>
    <property type="match status" value="1"/>
</dbReference>
<evidence type="ECO:0000259" key="15">
    <source>
        <dbReference type="SMART" id="SM01192"/>
    </source>
</evidence>
<comment type="function">
    <text evidence="11">Catalyzes the reversible conversion of 2-phosphoglycerate (2-PG) into phosphoenolpyruvate (PEP). It is essential for the degradation of carbohydrates via glycolysis.</text>
</comment>
<dbReference type="GO" id="GO:0006096">
    <property type="term" value="P:glycolytic process"/>
    <property type="evidence" value="ECO:0007669"/>
    <property type="project" value="UniProtKB-UniRule"/>
</dbReference>
<evidence type="ECO:0000256" key="12">
    <source>
        <dbReference type="PIRSR" id="PIRSR001400-1"/>
    </source>
</evidence>
<dbReference type="AlphaFoldDB" id="A0A1I0JNC9"/>
<dbReference type="InterPro" id="IPR029017">
    <property type="entry name" value="Enolase-like_N"/>
</dbReference>
<feature type="binding site" evidence="13">
    <location>
        <position position="166"/>
    </location>
    <ligand>
        <name>substrate</name>
    </ligand>
</feature>
<comment type="pathway">
    <text evidence="1 11">Carbohydrate degradation; glycolysis; pyruvate from D-glyceraldehyde 3-phosphate: step 4/5.</text>
</comment>
<comment type="similarity">
    <text evidence="2 11">Belongs to the enolase family.</text>
</comment>
<feature type="domain" description="Enolase N-terminal" evidence="16">
    <location>
        <begin position="7"/>
        <end position="136"/>
    </location>
</feature>
<evidence type="ECO:0000256" key="4">
    <source>
        <dbReference type="ARBA" id="ARBA00017068"/>
    </source>
</evidence>
<comment type="cofactor">
    <cofactor evidence="14">
        <name>Mg(2+)</name>
        <dbReference type="ChEBI" id="CHEBI:18420"/>
    </cofactor>
    <text evidence="14">Mg(2+) is required for catalysis and for stabilizing the dimer.</text>
</comment>
<dbReference type="SFLD" id="SFLDF00002">
    <property type="entry name" value="enolase"/>
    <property type="match status" value="1"/>
</dbReference>
<evidence type="ECO:0000256" key="3">
    <source>
        <dbReference type="ARBA" id="ARBA00012058"/>
    </source>
</evidence>
<dbReference type="InterPro" id="IPR020809">
    <property type="entry name" value="Enolase_CS"/>
</dbReference>
<sequence length="421" mass="45441">MSEEMEIEGLQGREILDSRGNPTVEVEVRLAGGATGRAAVPSGASTGKFEAVELRDGGPRYQGLGVKKAVENVNTVLSEAVIFESALNQRHIDRLLREADGTENKENMGANAILGVSMAVARAAANALNMPLYRYLGGIGACQLPVPMMNILNGGKHADNTVDLQEFMIMPVGACCFSEGLRMCAEIYHTLKRLLKDNGYSTGVGDEGGFAPDFKDAAEVLSYMVKAVELAGFKPGDEVKIAIDAASSELYDEASGLYLFPGESQMAGHPVRRSSEELVDYYEDLVNRFPICSIEDGLQEEDWDGWQRLTKALGGKIQLVGDDLFVTNTKRLKKGIELEAGNAILVKVNQIGTLSESFEAIEMAKRAGFGTIISHRSGETEDSIIADIAVAVNAGQIKTGAPCRSDRVAKYNQLLRIEQNL</sequence>
<evidence type="ECO:0000256" key="1">
    <source>
        <dbReference type="ARBA" id="ARBA00005031"/>
    </source>
</evidence>
<reference evidence="18" key="1">
    <citation type="submission" date="2016-10" db="EMBL/GenBank/DDBJ databases">
        <authorList>
            <person name="Varghese N."/>
            <person name="Submissions S."/>
        </authorList>
    </citation>
    <scope>NUCLEOTIDE SEQUENCE [LARGE SCALE GENOMIC DNA]</scope>
    <source>
        <strain evidence="18">NLAE-zl-G277</strain>
    </source>
</reference>
<proteinExistence type="inferred from homology"/>
<dbReference type="Pfam" id="PF03952">
    <property type="entry name" value="Enolase_N"/>
    <property type="match status" value="1"/>
</dbReference>
<feature type="binding site" evidence="13">
    <location>
        <begin position="374"/>
        <end position="377"/>
    </location>
    <ligand>
        <name>substrate</name>
    </ligand>
</feature>
<evidence type="ECO:0000256" key="11">
    <source>
        <dbReference type="HAMAP-Rule" id="MF_00318"/>
    </source>
</evidence>
<dbReference type="Gene3D" id="3.30.390.10">
    <property type="entry name" value="Enolase-like, N-terminal domain"/>
    <property type="match status" value="1"/>
</dbReference>
<feature type="binding site" evidence="13">
    <location>
        <position position="157"/>
    </location>
    <ligand>
        <name>substrate</name>
    </ligand>
</feature>
<dbReference type="SUPFAM" id="SSF51604">
    <property type="entry name" value="Enolase C-terminal domain-like"/>
    <property type="match status" value="1"/>
</dbReference>
<keyword evidence="8 11" id="KW-0324">Glycolysis</keyword>
<keyword evidence="9 11" id="KW-0456">Lyase</keyword>
<dbReference type="EC" id="4.2.1.11" evidence="3 11"/>
<feature type="active site" description="Proton donor" evidence="11 12">
    <location>
        <position position="207"/>
    </location>
</feature>
<gene>
    <name evidence="11" type="primary">eno</name>
    <name evidence="17" type="ORF">SAMN05216313_13215</name>
</gene>
<evidence type="ECO:0000313" key="17">
    <source>
        <dbReference type="EMBL" id="SEU11265.1"/>
    </source>
</evidence>
<comment type="cofactor">
    <cofactor evidence="11">
        <name>Mg(2+)</name>
        <dbReference type="ChEBI" id="CHEBI:18420"/>
    </cofactor>
    <text evidence="11">Binds a second Mg(2+) ion via substrate during catalysis.</text>
</comment>
<evidence type="ECO:0000256" key="14">
    <source>
        <dbReference type="PIRSR" id="PIRSR001400-3"/>
    </source>
</evidence>
<keyword evidence="18" id="KW-1185">Reference proteome</keyword>
<protein>
    <recommendedName>
        <fullName evidence="4 11">Enolase</fullName>
        <ecNumber evidence="3 11">4.2.1.11</ecNumber>
    </recommendedName>
    <alternativeName>
        <fullName evidence="11">2-phospho-D-glycerate hydro-lyase</fullName>
    </alternativeName>
    <alternativeName>
        <fullName evidence="11">2-phosphoglycerate dehydratase</fullName>
    </alternativeName>
</protein>
<dbReference type="NCBIfam" id="TIGR01060">
    <property type="entry name" value="eno"/>
    <property type="match status" value="1"/>
</dbReference>
<evidence type="ECO:0000256" key="10">
    <source>
        <dbReference type="ARBA" id="ARBA00048951"/>
    </source>
</evidence>
<evidence type="ECO:0000256" key="13">
    <source>
        <dbReference type="PIRSR" id="PIRSR001400-2"/>
    </source>
</evidence>
<feature type="binding site" evidence="11 14">
    <location>
        <position position="244"/>
    </location>
    <ligand>
        <name>Mg(2+)</name>
        <dbReference type="ChEBI" id="CHEBI:18420"/>
    </ligand>
</feature>
<dbReference type="InterPro" id="IPR036849">
    <property type="entry name" value="Enolase-like_C_sf"/>
</dbReference>
<keyword evidence="6 11" id="KW-0479">Metal-binding</keyword>
<comment type="catalytic activity">
    <reaction evidence="10">
        <text>(2R)-2-phosphoglycerate = phosphoenolpyruvate + H2O</text>
        <dbReference type="Rhea" id="RHEA:10164"/>
        <dbReference type="ChEBI" id="CHEBI:15377"/>
        <dbReference type="ChEBI" id="CHEBI:58289"/>
        <dbReference type="ChEBI" id="CHEBI:58702"/>
        <dbReference type="EC" id="4.2.1.11"/>
    </reaction>
    <physiologicalReaction direction="left-to-right" evidence="10">
        <dbReference type="Rhea" id="RHEA:10165"/>
    </physiologicalReaction>
</comment>
<feature type="binding site" evidence="13">
    <location>
        <position position="398"/>
    </location>
    <ligand>
        <name>substrate</name>
    </ligand>
</feature>
<dbReference type="GO" id="GO:0000287">
    <property type="term" value="F:magnesium ion binding"/>
    <property type="evidence" value="ECO:0007669"/>
    <property type="project" value="UniProtKB-UniRule"/>
</dbReference>
<evidence type="ECO:0000259" key="16">
    <source>
        <dbReference type="SMART" id="SM01193"/>
    </source>
</evidence>
<feature type="binding site" evidence="11">
    <location>
        <position position="398"/>
    </location>
    <ligand>
        <name>(2R)-2-phosphoglycerate</name>
        <dbReference type="ChEBI" id="CHEBI:58289"/>
    </ligand>
</feature>
<feature type="active site" description="Proton acceptor" evidence="11 12">
    <location>
        <position position="347"/>
    </location>
</feature>
<dbReference type="InterPro" id="IPR000941">
    <property type="entry name" value="Enolase"/>
</dbReference>
<evidence type="ECO:0000256" key="6">
    <source>
        <dbReference type="ARBA" id="ARBA00022723"/>
    </source>
</evidence>
<dbReference type="RefSeq" id="WP_092369428.1">
    <property type="nucleotide sequence ID" value="NZ_CAKXUV010000063.1"/>
</dbReference>
<dbReference type="GO" id="GO:0004634">
    <property type="term" value="F:phosphopyruvate hydratase activity"/>
    <property type="evidence" value="ECO:0007669"/>
    <property type="project" value="UniProtKB-UniRule"/>
</dbReference>
<keyword evidence="11" id="KW-0963">Cytoplasm</keyword>
<dbReference type="SUPFAM" id="SSF54826">
    <property type="entry name" value="Enolase N-terminal domain-like"/>
    <property type="match status" value="1"/>
</dbReference>
<feature type="binding site" evidence="11">
    <location>
        <position position="376"/>
    </location>
    <ligand>
        <name>(2R)-2-phosphoglycerate</name>
        <dbReference type="ChEBI" id="CHEBI:58289"/>
    </ligand>
</feature>
<evidence type="ECO:0000256" key="7">
    <source>
        <dbReference type="ARBA" id="ARBA00022842"/>
    </source>
</evidence>
<dbReference type="SMART" id="SM01192">
    <property type="entry name" value="Enolase_C"/>
    <property type="match status" value="1"/>
</dbReference>
<evidence type="ECO:0000256" key="9">
    <source>
        <dbReference type="ARBA" id="ARBA00023239"/>
    </source>
</evidence>
<feature type="binding site" evidence="11 14">
    <location>
        <position position="322"/>
    </location>
    <ligand>
        <name>Mg(2+)</name>
        <dbReference type="ChEBI" id="CHEBI:18420"/>
    </ligand>
</feature>
<evidence type="ECO:0000256" key="2">
    <source>
        <dbReference type="ARBA" id="ARBA00009604"/>
    </source>
</evidence>
<feature type="binding site" evidence="11">
    <location>
        <position position="377"/>
    </location>
    <ligand>
        <name>(2R)-2-phosphoglycerate</name>
        <dbReference type="ChEBI" id="CHEBI:58289"/>
    </ligand>
</feature>
<dbReference type="InterPro" id="IPR020810">
    <property type="entry name" value="Enolase_C"/>
</dbReference>
<dbReference type="Proteomes" id="UP000198508">
    <property type="component" value="Unassembled WGS sequence"/>
</dbReference>
<feature type="binding site" evidence="11">
    <location>
        <position position="347"/>
    </location>
    <ligand>
        <name>(2R)-2-phosphoglycerate</name>
        <dbReference type="ChEBI" id="CHEBI:58289"/>
    </ligand>
</feature>
<feature type="binding site" evidence="11 14">
    <location>
        <position position="295"/>
    </location>
    <ligand>
        <name>Mg(2+)</name>
        <dbReference type="ChEBI" id="CHEBI:18420"/>
    </ligand>
</feature>
<evidence type="ECO:0000313" key="18">
    <source>
        <dbReference type="Proteomes" id="UP000198508"/>
    </source>
</evidence>
<organism evidence="17 18">
    <name type="scientific">Enterocloster lavalensis</name>
    <dbReference type="NCBI Taxonomy" id="460384"/>
    <lineage>
        <taxon>Bacteria</taxon>
        <taxon>Bacillati</taxon>
        <taxon>Bacillota</taxon>
        <taxon>Clostridia</taxon>
        <taxon>Lachnospirales</taxon>
        <taxon>Lachnospiraceae</taxon>
        <taxon>Enterocloster</taxon>
    </lineage>
</organism>
<dbReference type="GO" id="GO:0009986">
    <property type="term" value="C:cell surface"/>
    <property type="evidence" value="ECO:0007669"/>
    <property type="project" value="UniProtKB-SubCell"/>
</dbReference>
<accession>A0A1I0JNC9</accession>
<keyword evidence="5 11" id="KW-0964">Secreted</keyword>
<name>A0A1I0JNC9_9FIRM</name>
<dbReference type="STRING" id="460384.SAMN05216313_13215"/>
<evidence type="ECO:0000256" key="5">
    <source>
        <dbReference type="ARBA" id="ARBA00022525"/>
    </source>
</evidence>
<dbReference type="UniPathway" id="UPA00109">
    <property type="reaction ID" value="UER00187"/>
</dbReference>
<dbReference type="Pfam" id="PF00113">
    <property type="entry name" value="Enolase_C"/>
    <property type="match status" value="1"/>
</dbReference>
<dbReference type="PROSITE" id="PS00164">
    <property type="entry name" value="ENOLASE"/>
    <property type="match status" value="1"/>
</dbReference>
<dbReference type="PANTHER" id="PTHR11902:SF1">
    <property type="entry name" value="ENOLASE"/>
    <property type="match status" value="1"/>
</dbReference>
<feature type="binding site" evidence="13">
    <location>
        <position position="295"/>
    </location>
    <ligand>
        <name>substrate</name>
    </ligand>
</feature>
<dbReference type="PANTHER" id="PTHR11902">
    <property type="entry name" value="ENOLASE"/>
    <property type="match status" value="1"/>
</dbReference>
<feature type="binding site" evidence="13">
    <location>
        <position position="322"/>
    </location>
    <ligand>
        <name>substrate</name>
    </ligand>
</feature>
<keyword evidence="7 11" id="KW-0460">Magnesium</keyword>
<evidence type="ECO:0000256" key="8">
    <source>
        <dbReference type="ARBA" id="ARBA00023152"/>
    </source>
</evidence>
<dbReference type="GO" id="GO:0005576">
    <property type="term" value="C:extracellular region"/>
    <property type="evidence" value="ECO:0007669"/>
    <property type="project" value="UniProtKB-SubCell"/>
</dbReference>
<dbReference type="PRINTS" id="PR00148">
    <property type="entry name" value="ENOLASE"/>
</dbReference>
<dbReference type="SFLD" id="SFLDS00001">
    <property type="entry name" value="Enolase"/>
    <property type="match status" value="1"/>
</dbReference>
<feature type="domain" description="Enolase C-terminal TIM barrel" evidence="15">
    <location>
        <begin position="141"/>
        <end position="421"/>
    </location>
</feature>
<dbReference type="SMART" id="SM01193">
    <property type="entry name" value="Enolase_N"/>
    <property type="match status" value="1"/>
</dbReference>
<dbReference type="SFLD" id="SFLDG00178">
    <property type="entry name" value="enolase"/>
    <property type="match status" value="1"/>
</dbReference>
<comment type="subcellular location">
    <subcellularLocation>
        <location evidence="11">Cytoplasm</location>
    </subcellularLocation>
    <subcellularLocation>
        <location evidence="11">Secreted</location>
    </subcellularLocation>
    <subcellularLocation>
        <location evidence="11">Cell surface</location>
    </subcellularLocation>
    <text evidence="11">Fractions of enolase are present in both the cytoplasm and on the cell surface.</text>
</comment>
<dbReference type="HAMAP" id="MF_00318">
    <property type="entry name" value="Enolase"/>
    <property type="match status" value="1"/>
</dbReference>
<dbReference type="GO" id="GO:0000015">
    <property type="term" value="C:phosphopyruvate hydratase complex"/>
    <property type="evidence" value="ECO:0007669"/>
    <property type="project" value="InterPro"/>
</dbReference>
<dbReference type="CDD" id="cd03313">
    <property type="entry name" value="enolase"/>
    <property type="match status" value="1"/>
</dbReference>
<dbReference type="InterPro" id="IPR020811">
    <property type="entry name" value="Enolase_N"/>
</dbReference>
<dbReference type="PIRSF" id="PIRSF001400">
    <property type="entry name" value="Enolase"/>
    <property type="match status" value="1"/>
</dbReference>
<feature type="binding site" evidence="11">
    <location>
        <position position="165"/>
    </location>
    <ligand>
        <name>(2R)-2-phosphoglycerate</name>
        <dbReference type="ChEBI" id="CHEBI:58289"/>
    </ligand>
</feature>